<dbReference type="CDD" id="cd08343">
    <property type="entry name" value="ED_TypeI_classII_C"/>
    <property type="match status" value="1"/>
</dbReference>
<dbReference type="AlphaFoldDB" id="A0A7Y9ISC7"/>
<dbReference type="GO" id="GO:0046491">
    <property type="term" value="P:L-methylmalonyl-CoA metabolic process"/>
    <property type="evidence" value="ECO:0007669"/>
    <property type="project" value="TreeGrafter"/>
</dbReference>
<gene>
    <name evidence="3" type="ORF">FHW18_001211</name>
</gene>
<dbReference type="Gene3D" id="3.10.180.10">
    <property type="entry name" value="2,3-Dihydroxybiphenyl 1,2-Dioxygenase, domain 1"/>
    <property type="match status" value="2"/>
</dbReference>
<sequence>MELRASLNHLNVTTPDPAAMAAFYCSTYGMTQAQAGDAIVCSGPGRVVALTRGAANKLAYAHYTFNDTPAWLAFRDRVPGAAQIDVPALARPASDAIAIRDPDGNVIVFSAPGAGADEASGFRDHGGHGALGAADTGGMPQAILQHFALRTTQPQAMLAFYQTLGFVLSDEVHDPTGAVRACFLRTEHLHHSLALFGAPAAGFDHQSFETDTWADMRVWGDRMAELRVPIVWGIGRHGPGNDVFFMVRDPDGNLAEISAEIEVCESERPAGVWVHEERTLNLWGKAIMRD</sequence>
<dbReference type="InterPro" id="IPR037523">
    <property type="entry name" value="VOC_core"/>
</dbReference>
<evidence type="ECO:0000313" key="4">
    <source>
        <dbReference type="Proteomes" id="UP000542125"/>
    </source>
</evidence>
<keyword evidence="3" id="KW-0560">Oxidoreductase</keyword>
<dbReference type="GO" id="GO:0051213">
    <property type="term" value="F:dioxygenase activity"/>
    <property type="evidence" value="ECO:0007669"/>
    <property type="project" value="UniProtKB-KW"/>
</dbReference>
<accession>A0A7Y9ISC7</accession>
<keyword evidence="3" id="KW-0223">Dioxygenase</keyword>
<keyword evidence="4" id="KW-1185">Reference proteome</keyword>
<comment type="caution">
    <text evidence="3">The sequence shown here is derived from an EMBL/GenBank/DDBJ whole genome shotgun (WGS) entry which is preliminary data.</text>
</comment>
<dbReference type="InterPro" id="IPR051785">
    <property type="entry name" value="MMCE/EMCE_epimerase"/>
</dbReference>
<dbReference type="InterPro" id="IPR004360">
    <property type="entry name" value="Glyas_Fos-R_dOase_dom"/>
</dbReference>
<keyword evidence="1" id="KW-0479">Metal-binding</keyword>
<dbReference type="PROSITE" id="PS51819">
    <property type="entry name" value="VOC"/>
    <property type="match status" value="1"/>
</dbReference>
<dbReference type="Pfam" id="PF00903">
    <property type="entry name" value="Glyoxalase"/>
    <property type="match status" value="2"/>
</dbReference>
<organism evidence="3 4">
    <name type="scientific">Pigmentiphaga litoralis</name>
    <dbReference type="NCBI Taxonomy" id="516702"/>
    <lineage>
        <taxon>Bacteria</taxon>
        <taxon>Pseudomonadati</taxon>
        <taxon>Pseudomonadota</taxon>
        <taxon>Betaproteobacteria</taxon>
        <taxon>Burkholderiales</taxon>
        <taxon>Alcaligenaceae</taxon>
        <taxon>Pigmentiphaga</taxon>
    </lineage>
</organism>
<evidence type="ECO:0000313" key="3">
    <source>
        <dbReference type="EMBL" id="NYE81940.1"/>
    </source>
</evidence>
<reference evidence="3 4" key="1">
    <citation type="submission" date="2020-07" db="EMBL/GenBank/DDBJ databases">
        <title>Genomic Encyclopedia of Type Strains, Phase IV (KMG-V): Genome sequencing to study the core and pangenomes of soil and plant-associated prokaryotes.</title>
        <authorList>
            <person name="Whitman W."/>
        </authorList>
    </citation>
    <scope>NUCLEOTIDE SEQUENCE [LARGE SCALE GENOMIC DNA]</scope>
    <source>
        <strain evidence="3 4">SAS40</strain>
    </source>
</reference>
<dbReference type="EMBL" id="JACBYR010000001">
    <property type="protein sequence ID" value="NYE81940.1"/>
    <property type="molecule type" value="Genomic_DNA"/>
</dbReference>
<evidence type="ECO:0000256" key="1">
    <source>
        <dbReference type="ARBA" id="ARBA00022723"/>
    </source>
</evidence>
<dbReference type="GO" id="GO:0004493">
    <property type="term" value="F:methylmalonyl-CoA epimerase activity"/>
    <property type="evidence" value="ECO:0007669"/>
    <property type="project" value="TreeGrafter"/>
</dbReference>
<dbReference type="GO" id="GO:0016829">
    <property type="term" value="F:lyase activity"/>
    <property type="evidence" value="ECO:0007669"/>
    <property type="project" value="UniProtKB-KW"/>
</dbReference>
<protein>
    <submittedName>
        <fullName evidence="3">Catechol 2,3-dioxygenase-like lactoylglutathione lyase family enzyme</fullName>
    </submittedName>
</protein>
<proteinExistence type="predicted"/>
<dbReference type="InterPro" id="IPR029068">
    <property type="entry name" value="Glyas_Bleomycin-R_OHBP_Dase"/>
</dbReference>
<dbReference type="Proteomes" id="UP000542125">
    <property type="component" value="Unassembled WGS sequence"/>
</dbReference>
<feature type="domain" description="VOC" evidence="2">
    <location>
        <begin position="143"/>
        <end position="260"/>
    </location>
</feature>
<dbReference type="GO" id="GO:0046872">
    <property type="term" value="F:metal ion binding"/>
    <property type="evidence" value="ECO:0007669"/>
    <property type="project" value="UniProtKB-KW"/>
</dbReference>
<dbReference type="PANTHER" id="PTHR43048">
    <property type="entry name" value="METHYLMALONYL-COA EPIMERASE"/>
    <property type="match status" value="1"/>
</dbReference>
<dbReference type="PANTHER" id="PTHR43048:SF3">
    <property type="entry name" value="METHYLMALONYL-COA EPIMERASE, MITOCHONDRIAL"/>
    <property type="match status" value="1"/>
</dbReference>
<dbReference type="RefSeq" id="WP_179584358.1">
    <property type="nucleotide sequence ID" value="NZ_JACBYR010000001.1"/>
</dbReference>
<dbReference type="SUPFAM" id="SSF54593">
    <property type="entry name" value="Glyoxalase/Bleomycin resistance protein/Dihydroxybiphenyl dioxygenase"/>
    <property type="match status" value="2"/>
</dbReference>
<keyword evidence="3" id="KW-0456">Lyase</keyword>
<evidence type="ECO:0000259" key="2">
    <source>
        <dbReference type="PROSITE" id="PS51819"/>
    </source>
</evidence>
<name>A0A7Y9ISC7_9BURK</name>